<dbReference type="EMBL" id="BHXQ01000001">
    <property type="protein sequence ID" value="GCC50094.1"/>
    <property type="molecule type" value="Genomic_DNA"/>
</dbReference>
<accession>A0A401U555</accession>
<evidence type="ECO:0000313" key="1">
    <source>
        <dbReference type="EMBL" id="GCC50094.1"/>
    </source>
</evidence>
<reference evidence="1 2" key="1">
    <citation type="submission" date="2018-11" db="EMBL/GenBank/DDBJ databases">
        <title>Chryseotalea sanarue gen. nov., sp., nov., a member of the family Cytophagaceae, isolated from a brackish lake in Hamamatsu Japan.</title>
        <authorList>
            <person name="Maejima Y."/>
            <person name="Iino T."/>
            <person name="Muraguchi Y."/>
            <person name="Fukuda K."/>
            <person name="Ohkuma M."/>
            <person name="Moriuchi R."/>
            <person name="Dohra H."/>
            <person name="Kimbara K."/>
            <person name="Shintani M."/>
        </authorList>
    </citation>
    <scope>NUCLEOTIDE SEQUENCE [LARGE SCALE GENOMIC DNA]</scope>
    <source>
        <strain evidence="1 2">Ys</strain>
    </source>
</reference>
<protein>
    <submittedName>
        <fullName evidence="1">Uncharacterized protein</fullName>
    </submittedName>
</protein>
<dbReference type="AlphaFoldDB" id="A0A401U555"/>
<dbReference type="Proteomes" id="UP000288227">
    <property type="component" value="Unassembled WGS sequence"/>
</dbReference>
<dbReference type="RefSeq" id="WP_127120749.1">
    <property type="nucleotide sequence ID" value="NZ_BHXQ01000001.1"/>
</dbReference>
<comment type="caution">
    <text evidence="1">The sequence shown here is derived from an EMBL/GenBank/DDBJ whole genome shotgun (WGS) entry which is preliminary data.</text>
</comment>
<evidence type="ECO:0000313" key="2">
    <source>
        <dbReference type="Proteomes" id="UP000288227"/>
    </source>
</evidence>
<gene>
    <name evidence="1" type="ORF">SanaruYs_03090</name>
</gene>
<proteinExistence type="predicted"/>
<keyword evidence="2" id="KW-1185">Reference proteome</keyword>
<organism evidence="1 2">
    <name type="scientific">Chryseotalea sanaruensis</name>
    <dbReference type="NCBI Taxonomy" id="2482724"/>
    <lineage>
        <taxon>Bacteria</taxon>
        <taxon>Pseudomonadati</taxon>
        <taxon>Bacteroidota</taxon>
        <taxon>Cytophagia</taxon>
        <taxon>Cytophagales</taxon>
        <taxon>Chryseotaleaceae</taxon>
        <taxon>Chryseotalea</taxon>
    </lineage>
</organism>
<sequence>MQIKNIIERFSILFVYQDETNGIRIRKNQDVVQNAEHSGYELEDKVINKNSSGKELIEMLQKLNDTN</sequence>
<name>A0A401U555_9BACT</name>